<name>A0A0M3IED9_ASCLU</name>
<dbReference type="WBParaSite" id="ALUE_0001645601-mRNA-1">
    <property type="protein sequence ID" value="ALUE_0001645601-mRNA-1"/>
    <property type="gene ID" value="ALUE_0001645601"/>
</dbReference>
<organism evidence="1 2">
    <name type="scientific">Ascaris lumbricoides</name>
    <name type="common">Giant roundworm</name>
    <dbReference type="NCBI Taxonomy" id="6252"/>
    <lineage>
        <taxon>Eukaryota</taxon>
        <taxon>Metazoa</taxon>
        <taxon>Ecdysozoa</taxon>
        <taxon>Nematoda</taxon>
        <taxon>Chromadorea</taxon>
        <taxon>Rhabditida</taxon>
        <taxon>Spirurina</taxon>
        <taxon>Ascaridomorpha</taxon>
        <taxon>Ascaridoidea</taxon>
        <taxon>Ascarididae</taxon>
        <taxon>Ascaris</taxon>
    </lineage>
</organism>
<evidence type="ECO:0000313" key="2">
    <source>
        <dbReference type="WBParaSite" id="ALUE_0001645601-mRNA-1"/>
    </source>
</evidence>
<keyword evidence="1" id="KW-1185">Reference proteome</keyword>
<dbReference type="AlphaFoldDB" id="A0A0M3IED9"/>
<evidence type="ECO:0000313" key="1">
    <source>
        <dbReference type="Proteomes" id="UP000036681"/>
    </source>
</evidence>
<dbReference type="Proteomes" id="UP000036681">
    <property type="component" value="Unplaced"/>
</dbReference>
<proteinExistence type="predicted"/>
<accession>A0A0M3IED9</accession>
<reference evidence="2" key="1">
    <citation type="submission" date="2017-02" db="UniProtKB">
        <authorList>
            <consortium name="WormBaseParasite"/>
        </authorList>
    </citation>
    <scope>IDENTIFICATION</scope>
</reference>
<protein>
    <submittedName>
        <fullName evidence="2">DDE_Tnp_1_7 domain-containing protein</fullName>
    </submittedName>
</protein>
<sequence>MKAKELKAARTRKAAIAASSVQADIDRSVQETSMIMAFKTPQPPTDVHGDDSPLNIVENLSLIHAIISAGMSEQSYRDLLDPTGWLDDVTMFTYLRISHSRPTRRPLW</sequence>